<dbReference type="Gene3D" id="3.30.70.1150">
    <property type="entry name" value="ACT-like. Chain A, domain 2"/>
    <property type="match status" value="1"/>
</dbReference>
<dbReference type="NCBIfam" id="TIGR00119">
    <property type="entry name" value="acolac_sm"/>
    <property type="match status" value="1"/>
</dbReference>
<dbReference type="GO" id="GO:0005829">
    <property type="term" value="C:cytosol"/>
    <property type="evidence" value="ECO:0007669"/>
    <property type="project" value="TreeGrafter"/>
</dbReference>
<dbReference type="STRING" id="569857.TP70_07535"/>
<dbReference type="UniPathway" id="UPA00047">
    <property type="reaction ID" value="UER00055"/>
</dbReference>
<comment type="function">
    <text evidence="3">Catalyzes the conversion of 2 pyruvate molecules into acetolactate in the first common step of the biosynthetic pathway of the branched-amino acids such as leucine, isoleucine, and valine.</text>
</comment>
<dbReference type="Proteomes" id="UP000254100">
    <property type="component" value="Unassembled WGS sequence"/>
</dbReference>
<accession>A0A0D6XQN4</accession>
<dbReference type="InterPro" id="IPR019455">
    <property type="entry name" value="Acetolactate_synth_ssu_C"/>
</dbReference>
<evidence type="ECO:0000313" key="5">
    <source>
        <dbReference type="EMBL" id="KIX90531.1"/>
    </source>
</evidence>
<evidence type="ECO:0000313" key="8">
    <source>
        <dbReference type="Proteomes" id="UP000254100"/>
    </source>
</evidence>
<dbReference type="RefSeq" id="WP_044360703.1">
    <property type="nucleotide sequence ID" value="NZ_JXWY01000042.1"/>
</dbReference>
<dbReference type="InterPro" id="IPR004789">
    <property type="entry name" value="Acetalactate_synth_ssu"/>
</dbReference>
<organism evidence="6 8">
    <name type="scientific">Staphylococcus microti</name>
    <dbReference type="NCBI Taxonomy" id="569857"/>
    <lineage>
        <taxon>Bacteria</taxon>
        <taxon>Bacillati</taxon>
        <taxon>Bacillota</taxon>
        <taxon>Bacilli</taxon>
        <taxon>Bacillales</taxon>
        <taxon>Staphylococcaceae</taxon>
        <taxon>Staphylococcus</taxon>
    </lineage>
</organism>
<comment type="catalytic activity">
    <reaction evidence="2 3">
        <text>2 pyruvate + H(+) = (2S)-2-acetolactate + CO2</text>
        <dbReference type="Rhea" id="RHEA:25249"/>
        <dbReference type="ChEBI" id="CHEBI:15361"/>
        <dbReference type="ChEBI" id="CHEBI:15378"/>
        <dbReference type="ChEBI" id="CHEBI:16526"/>
        <dbReference type="ChEBI" id="CHEBI:58476"/>
        <dbReference type="EC" id="2.2.1.6"/>
    </reaction>
</comment>
<gene>
    <name evidence="6" type="primary">ilvN</name>
    <name evidence="6" type="ORF">NCTC13832_01733</name>
    <name evidence="5" type="ORF">TP70_07535</name>
</gene>
<dbReference type="PANTHER" id="PTHR30239">
    <property type="entry name" value="ACETOLACTATE SYNTHASE SMALL SUBUNIT"/>
    <property type="match status" value="1"/>
</dbReference>
<dbReference type="InterPro" id="IPR045865">
    <property type="entry name" value="ACT-like_dom_sf"/>
</dbReference>
<dbReference type="Proteomes" id="UP000032366">
    <property type="component" value="Unassembled WGS sequence"/>
</dbReference>
<evidence type="ECO:0000256" key="3">
    <source>
        <dbReference type="RuleBase" id="RU368092"/>
    </source>
</evidence>
<proteinExistence type="inferred from homology"/>
<dbReference type="PANTHER" id="PTHR30239:SF0">
    <property type="entry name" value="ACETOLACTATE SYNTHASE SMALL SUBUNIT 1, CHLOROPLASTIC"/>
    <property type="match status" value="1"/>
</dbReference>
<dbReference type="SUPFAM" id="SSF55021">
    <property type="entry name" value="ACT-like"/>
    <property type="match status" value="2"/>
</dbReference>
<dbReference type="InterPro" id="IPR054480">
    <property type="entry name" value="AHAS_small-like_ACT"/>
</dbReference>
<dbReference type="OrthoDB" id="9787365at2"/>
<name>A0A0D6XQN4_9STAP</name>
<comment type="subunit">
    <text evidence="1 3">Dimer of large and small chains.</text>
</comment>
<dbReference type="EMBL" id="UHDT01000001">
    <property type="protein sequence ID" value="SUM58003.1"/>
    <property type="molecule type" value="Genomic_DNA"/>
</dbReference>
<sequence>MRRTFKLTVFDKAGTLNRLTSTFVRRQFNIVNITAGPTLEAGVTEITFVAEVPDDQVLRTIIQQLKKQVNTLTVEDITDTNTFNSELLLIKLNQPENHTQFTHVLNDYQSQVTLLKEDDSTLYLQAVGPQDTLDQLLEDLTAFGIQQISRTGTAAIV</sequence>
<dbReference type="GO" id="GO:0009097">
    <property type="term" value="P:isoleucine biosynthetic process"/>
    <property type="evidence" value="ECO:0007669"/>
    <property type="project" value="UniProtKB-UniRule"/>
</dbReference>
<dbReference type="PROSITE" id="PS51671">
    <property type="entry name" value="ACT"/>
    <property type="match status" value="1"/>
</dbReference>
<dbReference type="Pfam" id="PF22629">
    <property type="entry name" value="ACT_AHAS_ss"/>
    <property type="match status" value="1"/>
</dbReference>
<dbReference type="UniPathway" id="UPA00049">
    <property type="reaction ID" value="UER00059"/>
</dbReference>
<reference evidence="5 7" key="1">
    <citation type="submission" date="2015-01" db="EMBL/GenBank/DDBJ databases">
        <authorList>
            <person name="Guo J."/>
        </authorList>
    </citation>
    <scope>NUCLEOTIDE SEQUENCE [LARGE SCALE GENOMIC DNA]</scope>
    <source>
        <strain evidence="5 7">DSM 22147</strain>
    </source>
</reference>
<evidence type="ECO:0000256" key="2">
    <source>
        <dbReference type="ARBA" id="ARBA00048670"/>
    </source>
</evidence>
<comment type="pathway">
    <text evidence="3">Amino-acid biosynthesis; L-valine biosynthesis; L-valine from pyruvate: step 1/4.</text>
</comment>
<reference evidence="6 8" key="2">
    <citation type="submission" date="2018-06" db="EMBL/GenBank/DDBJ databases">
        <authorList>
            <consortium name="Pathogen Informatics"/>
            <person name="Doyle S."/>
        </authorList>
    </citation>
    <scope>NUCLEOTIDE SEQUENCE [LARGE SCALE GENOMIC DNA]</scope>
    <source>
        <strain evidence="6 8">NCTC13832</strain>
    </source>
</reference>
<dbReference type="InterPro" id="IPR002912">
    <property type="entry name" value="ACT_dom"/>
</dbReference>
<dbReference type="AlphaFoldDB" id="A0A0D6XQN4"/>
<feature type="domain" description="ACT" evidence="4">
    <location>
        <begin position="4"/>
        <end position="79"/>
    </location>
</feature>
<evidence type="ECO:0000313" key="7">
    <source>
        <dbReference type="Proteomes" id="UP000032366"/>
    </source>
</evidence>
<dbReference type="GO" id="GO:0009099">
    <property type="term" value="P:L-valine biosynthetic process"/>
    <property type="evidence" value="ECO:0007669"/>
    <property type="project" value="UniProtKB-UniRule"/>
</dbReference>
<evidence type="ECO:0000256" key="1">
    <source>
        <dbReference type="ARBA" id="ARBA00011744"/>
    </source>
</evidence>
<dbReference type="EMBL" id="JXWY01000042">
    <property type="protein sequence ID" value="KIX90531.1"/>
    <property type="molecule type" value="Genomic_DNA"/>
</dbReference>
<evidence type="ECO:0000313" key="6">
    <source>
        <dbReference type="EMBL" id="SUM58003.1"/>
    </source>
</evidence>
<dbReference type="InterPro" id="IPR027271">
    <property type="entry name" value="Acetolactate_synth/TF_NikR_C"/>
</dbReference>
<evidence type="ECO:0000259" key="4">
    <source>
        <dbReference type="PROSITE" id="PS51671"/>
    </source>
</evidence>
<dbReference type="GO" id="GO:0003984">
    <property type="term" value="F:acetolactate synthase activity"/>
    <property type="evidence" value="ECO:0007669"/>
    <property type="project" value="UniProtKB-UniRule"/>
</dbReference>
<dbReference type="GO" id="GO:1990610">
    <property type="term" value="F:acetolactate synthase regulator activity"/>
    <property type="evidence" value="ECO:0007669"/>
    <property type="project" value="UniProtKB-UniRule"/>
</dbReference>
<keyword evidence="3" id="KW-0100">Branched-chain amino acid biosynthesis</keyword>
<keyword evidence="7" id="KW-1185">Reference proteome</keyword>
<dbReference type="EC" id="2.2.1.6" evidence="3"/>
<dbReference type="Gene3D" id="3.30.70.260">
    <property type="match status" value="1"/>
</dbReference>
<comment type="similarity">
    <text evidence="3">Belongs to the acetolactate synthase small subunit family.</text>
</comment>
<keyword evidence="3" id="KW-0028">Amino-acid biosynthesis</keyword>
<comment type="pathway">
    <text evidence="3">Amino-acid biosynthesis; L-isoleucine biosynthesis; L-isoleucine from 2-oxobutanoate: step 1/4.</text>
</comment>
<keyword evidence="3 6" id="KW-0808">Transferase</keyword>
<dbReference type="Pfam" id="PF10369">
    <property type="entry name" value="ALS_ss_C"/>
    <property type="match status" value="1"/>
</dbReference>
<protein>
    <recommendedName>
        <fullName evidence="3">Acetolactate synthase small subunit</fullName>
        <shortName evidence="3">AHAS</shortName>
        <shortName evidence="3">ALS</shortName>
        <ecNumber evidence="3">2.2.1.6</ecNumber>
    </recommendedName>
    <alternativeName>
        <fullName evidence="3">Acetohydroxy-acid synthase small subunit</fullName>
    </alternativeName>
</protein>